<dbReference type="GO" id="GO:0006281">
    <property type="term" value="P:DNA repair"/>
    <property type="evidence" value="ECO:0007669"/>
    <property type="project" value="InterPro"/>
</dbReference>
<keyword evidence="6" id="KW-1185">Reference proteome</keyword>
<comment type="subcellular location">
    <subcellularLocation>
        <location evidence="1">Nucleus</location>
    </subcellularLocation>
</comment>
<dbReference type="Gene3D" id="1.10.340.30">
    <property type="entry name" value="Hypothetical protein, domain 2"/>
    <property type="match status" value="1"/>
</dbReference>
<gene>
    <name evidence="5" type="ORF">RIF29_26455</name>
</gene>
<evidence type="ECO:0000313" key="6">
    <source>
        <dbReference type="Proteomes" id="UP001372338"/>
    </source>
</evidence>
<dbReference type="GO" id="GO:0003824">
    <property type="term" value="F:catalytic activity"/>
    <property type="evidence" value="ECO:0007669"/>
    <property type="project" value="InterPro"/>
</dbReference>
<accession>A0AAN9I0D5</accession>
<proteinExistence type="predicted"/>
<dbReference type="GO" id="GO:0006405">
    <property type="term" value="P:RNA export from nucleus"/>
    <property type="evidence" value="ECO:0007669"/>
    <property type="project" value="TreeGrafter"/>
</dbReference>
<evidence type="ECO:0000256" key="3">
    <source>
        <dbReference type="ARBA" id="ARBA00023242"/>
    </source>
</evidence>
<keyword evidence="3" id="KW-0539">Nucleus</keyword>
<evidence type="ECO:0000256" key="2">
    <source>
        <dbReference type="ARBA" id="ARBA00022448"/>
    </source>
</evidence>
<dbReference type="InterPro" id="IPR004870">
    <property type="entry name" value="Nucleoporin_Nup155"/>
</dbReference>
<dbReference type="PANTHER" id="PTHR10350">
    <property type="entry name" value="NUCLEAR PORE COMPLEX PROTEIN NUP155"/>
    <property type="match status" value="1"/>
</dbReference>
<dbReference type="EMBL" id="JAYWIO010000005">
    <property type="protein sequence ID" value="KAK7260424.1"/>
    <property type="molecule type" value="Genomic_DNA"/>
</dbReference>
<dbReference type="GO" id="GO:0017056">
    <property type="term" value="F:structural constituent of nuclear pore"/>
    <property type="evidence" value="ECO:0007669"/>
    <property type="project" value="InterPro"/>
</dbReference>
<dbReference type="InterPro" id="IPR007187">
    <property type="entry name" value="Nucleoporin_Nup133/Nup155_C"/>
</dbReference>
<keyword evidence="2" id="KW-0813">Transport</keyword>
<dbReference type="Pfam" id="PF03177">
    <property type="entry name" value="Nucleoporin_C"/>
    <property type="match status" value="1"/>
</dbReference>
<comment type="caution">
    <text evidence="5">The sequence shown here is derived from an EMBL/GenBank/DDBJ whole genome shotgun (WGS) entry which is preliminary data.</text>
</comment>
<dbReference type="AlphaFoldDB" id="A0AAN9I0D5"/>
<dbReference type="GO" id="GO:0006606">
    <property type="term" value="P:protein import into nucleus"/>
    <property type="evidence" value="ECO:0007669"/>
    <property type="project" value="TreeGrafter"/>
</dbReference>
<reference evidence="5 6" key="1">
    <citation type="submission" date="2024-01" db="EMBL/GenBank/DDBJ databases">
        <title>The genomes of 5 underutilized Papilionoideae crops provide insights into root nodulation and disease resistanc.</title>
        <authorList>
            <person name="Yuan L."/>
        </authorList>
    </citation>
    <scope>NUCLEOTIDE SEQUENCE [LARGE SCALE GENOMIC DNA]</scope>
    <source>
        <strain evidence="5">ZHUSHIDOU_FW_LH</strain>
        <tissue evidence="5">Leaf</tissue>
    </source>
</reference>
<protein>
    <recommendedName>
        <fullName evidence="4">Nucleoporin Nup133/Nup155-like C-terminal domain-containing protein</fullName>
    </recommendedName>
</protein>
<evidence type="ECO:0000313" key="5">
    <source>
        <dbReference type="EMBL" id="KAK7260424.1"/>
    </source>
</evidence>
<dbReference type="Proteomes" id="UP001372338">
    <property type="component" value="Unassembled WGS sequence"/>
</dbReference>
<organism evidence="5 6">
    <name type="scientific">Crotalaria pallida</name>
    <name type="common">Smooth rattlebox</name>
    <name type="synonym">Crotalaria striata</name>
    <dbReference type="NCBI Taxonomy" id="3830"/>
    <lineage>
        <taxon>Eukaryota</taxon>
        <taxon>Viridiplantae</taxon>
        <taxon>Streptophyta</taxon>
        <taxon>Embryophyta</taxon>
        <taxon>Tracheophyta</taxon>
        <taxon>Spermatophyta</taxon>
        <taxon>Magnoliopsida</taxon>
        <taxon>eudicotyledons</taxon>
        <taxon>Gunneridae</taxon>
        <taxon>Pentapetalae</taxon>
        <taxon>rosids</taxon>
        <taxon>fabids</taxon>
        <taxon>Fabales</taxon>
        <taxon>Fabaceae</taxon>
        <taxon>Papilionoideae</taxon>
        <taxon>50 kb inversion clade</taxon>
        <taxon>genistoids sensu lato</taxon>
        <taxon>core genistoids</taxon>
        <taxon>Crotalarieae</taxon>
        <taxon>Crotalaria</taxon>
    </lineage>
</organism>
<dbReference type="PANTHER" id="PTHR10350:SF6">
    <property type="entry name" value="NUCLEAR PORE COMPLEX PROTEIN NUP155"/>
    <property type="match status" value="1"/>
</dbReference>
<dbReference type="GO" id="GO:0044611">
    <property type="term" value="C:nuclear pore inner ring"/>
    <property type="evidence" value="ECO:0007669"/>
    <property type="project" value="TreeGrafter"/>
</dbReference>
<dbReference type="SUPFAM" id="SSF48150">
    <property type="entry name" value="DNA-glycosylase"/>
    <property type="match status" value="1"/>
</dbReference>
<dbReference type="InterPro" id="IPR011257">
    <property type="entry name" value="DNA_glycosylase"/>
</dbReference>
<dbReference type="GO" id="GO:0036228">
    <property type="term" value="P:protein localization to nuclear inner membrane"/>
    <property type="evidence" value="ECO:0007669"/>
    <property type="project" value="TreeGrafter"/>
</dbReference>
<sequence>MVRNLFGAYSRNMESNGSGTTNKRQRLPYSPAELAAMEVRAMECIRQLLLRSGEALFLLQLLSQHHVTRLIQGFDANLQQALVQLTFHQLVCSEDGDSLATRLVYALMEYYTGPYGRGTVDDISRRLREGCPSYYKESDYKFFLAVEALERAAVTIDDEEKESLAREAFDSLSKVPESTDLRTVWKRFEDLRLTIHVGLKEVNEMWAGLGYYPRARFLLKGAKQVVAEGGKISKMASMLRKIPGIGDYTAGAIASIAFNKMGGLCDLCS</sequence>
<name>A0AAN9I0D5_CROPI</name>
<evidence type="ECO:0000259" key="4">
    <source>
        <dbReference type="Pfam" id="PF03177"/>
    </source>
</evidence>
<dbReference type="GO" id="GO:0000972">
    <property type="term" value="P:transcription-dependent tethering of RNA polymerase II gene DNA at nuclear periphery"/>
    <property type="evidence" value="ECO:0007669"/>
    <property type="project" value="TreeGrafter"/>
</dbReference>
<dbReference type="Gene3D" id="1.20.58.1780">
    <property type="match status" value="1"/>
</dbReference>
<evidence type="ECO:0000256" key="1">
    <source>
        <dbReference type="ARBA" id="ARBA00004123"/>
    </source>
</evidence>
<feature type="domain" description="Nucleoporin Nup133/Nup155-like C-terminal" evidence="4">
    <location>
        <begin position="36"/>
        <end position="224"/>
    </location>
</feature>